<proteinExistence type="predicted"/>
<gene>
    <name evidence="1" type="primary">dndB</name>
    <name evidence="1" type="ORF">ACFO1S_23495</name>
</gene>
<dbReference type="InterPro" id="IPR017601">
    <property type="entry name" value="DGQHR-contain_dom"/>
</dbReference>
<dbReference type="RefSeq" id="WP_204605063.1">
    <property type="nucleotide sequence ID" value="NZ_JBHSED010000058.1"/>
</dbReference>
<dbReference type="CDD" id="cd16412">
    <property type="entry name" value="dndB"/>
    <property type="match status" value="1"/>
</dbReference>
<comment type="caution">
    <text evidence="1">The sequence shown here is derived from an EMBL/GenBank/DDBJ whole genome shotgun (WGS) entry which is preliminary data.</text>
</comment>
<keyword evidence="2" id="KW-1185">Reference proteome</keyword>
<dbReference type="NCBIfam" id="TIGR03187">
    <property type="entry name" value="DGQHR"/>
    <property type="match status" value="1"/>
</dbReference>
<evidence type="ECO:0000313" key="2">
    <source>
        <dbReference type="Proteomes" id="UP001595755"/>
    </source>
</evidence>
<sequence>MLDTSLDFTYSFPAVRGIQAGREYYIAMCRLKLIPKIFMFDEEEVPPEYRSQRVINKSRIPSIAQYMIENPDEYVFSSLTASIDGEIKFVPFDDRPTSQIGQLIVSMDARFLINDGQHRRAAIEEALKQRAEFGDETISVVFFKDAKLQRSQQMFADLNKHAVNTTRSIGILYDFRDPLALATKEIVHKNHFLRQFVDAESPTLAQLSPKLYTLSSIYSTMKNLLRKTKSQTVSVEEVEVALTFWDKLYQTIPEWRMIAAKELAAAKLRSTYITGFSVFLEAVGLIAASLYFDHKDTSFSKLDGLSGIDWTKSNPQWVGRALSNAGRVSNSLESVRLTSNKIKMQLNIPLNEDDQKYESKLS</sequence>
<organism evidence="1 2">
    <name type="scientific">Cohnella boryungensis</name>
    <dbReference type="NCBI Taxonomy" id="768479"/>
    <lineage>
        <taxon>Bacteria</taxon>
        <taxon>Bacillati</taxon>
        <taxon>Bacillota</taxon>
        <taxon>Bacilli</taxon>
        <taxon>Bacillales</taxon>
        <taxon>Paenibacillaceae</taxon>
        <taxon>Cohnella</taxon>
    </lineage>
</organism>
<dbReference type="Pfam" id="PF14072">
    <property type="entry name" value="DndB"/>
    <property type="match status" value="1"/>
</dbReference>
<dbReference type="InterPro" id="IPR017642">
    <property type="entry name" value="DNA_S_mod_DndB"/>
</dbReference>
<evidence type="ECO:0000313" key="1">
    <source>
        <dbReference type="EMBL" id="MFC4306393.1"/>
    </source>
</evidence>
<name>A0ABV8SHP7_9BACL</name>
<dbReference type="NCBIfam" id="TIGR03233">
    <property type="entry name" value="DNA_S_dndB"/>
    <property type="match status" value="1"/>
</dbReference>
<reference evidence="2" key="1">
    <citation type="journal article" date="2019" name="Int. J. Syst. Evol. Microbiol.">
        <title>The Global Catalogue of Microorganisms (GCM) 10K type strain sequencing project: providing services to taxonomists for standard genome sequencing and annotation.</title>
        <authorList>
            <consortium name="The Broad Institute Genomics Platform"/>
            <consortium name="The Broad Institute Genome Sequencing Center for Infectious Disease"/>
            <person name="Wu L."/>
            <person name="Ma J."/>
        </authorList>
    </citation>
    <scope>NUCLEOTIDE SEQUENCE [LARGE SCALE GENOMIC DNA]</scope>
    <source>
        <strain evidence="2">CGMCC 4.1641</strain>
    </source>
</reference>
<dbReference type="EMBL" id="JBHSED010000058">
    <property type="protein sequence ID" value="MFC4306393.1"/>
    <property type="molecule type" value="Genomic_DNA"/>
</dbReference>
<protein>
    <submittedName>
        <fullName evidence="1">DNA sulfur modification protein DndB</fullName>
    </submittedName>
</protein>
<dbReference type="Proteomes" id="UP001595755">
    <property type="component" value="Unassembled WGS sequence"/>
</dbReference>
<accession>A0ABV8SHP7</accession>